<dbReference type="HAMAP" id="MF_00128">
    <property type="entry name" value="NrdI"/>
    <property type="match status" value="1"/>
</dbReference>
<name>A0AAJ6DF68_9MICC</name>
<dbReference type="NCBIfam" id="TIGR00333">
    <property type="entry name" value="nrdI"/>
    <property type="match status" value="1"/>
</dbReference>
<dbReference type="SUPFAM" id="SSF52218">
    <property type="entry name" value="Flavoproteins"/>
    <property type="match status" value="1"/>
</dbReference>
<dbReference type="GO" id="GO:0010181">
    <property type="term" value="F:FMN binding"/>
    <property type="evidence" value="ECO:0007669"/>
    <property type="project" value="InterPro"/>
</dbReference>
<evidence type="ECO:0000256" key="3">
    <source>
        <dbReference type="ARBA" id="ARBA00020129"/>
    </source>
</evidence>
<comment type="function">
    <text evidence="1 4">Probably involved in ribonucleotide reductase function.</text>
</comment>
<dbReference type="InterPro" id="IPR004465">
    <property type="entry name" value="RNR_NrdI"/>
</dbReference>
<dbReference type="Pfam" id="PF07972">
    <property type="entry name" value="Flavodoxin_NdrI"/>
    <property type="match status" value="1"/>
</dbReference>
<evidence type="ECO:0000313" key="5">
    <source>
        <dbReference type="EMBL" id="WGH93598.1"/>
    </source>
</evidence>
<organism evidence="5 6">
    <name type="scientific">Auritidibacter ignavus</name>
    <dbReference type="NCBI Taxonomy" id="678932"/>
    <lineage>
        <taxon>Bacteria</taxon>
        <taxon>Bacillati</taxon>
        <taxon>Actinomycetota</taxon>
        <taxon>Actinomycetes</taxon>
        <taxon>Micrococcales</taxon>
        <taxon>Micrococcaceae</taxon>
        <taxon>Auritidibacter</taxon>
    </lineage>
</organism>
<dbReference type="EMBL" id="CP122566">
    <property type="protein sequence ID" value="WGH93598.1"/>
    <property type="molecule type" value="Genomic_DNA"/>
</dbReference>
<evidence type="ECO:0000256" key="4">
    <source>
        <dbReference type="HAMAP-Rule" id="MF_00128"/>
    </source>
</evidence>
<proteinExistence type="inferred from homology"/>
<dbReference type="PANTHER" id="PTHR37297:SF1">
    <property type="entry name" value="PROTEIN NRDI"/>
    <property type="match status" value="1"/>
</dbReference>
<dbReference type="RefSeq" id="WP_110098233.1">
    <property type="nucleotide sequence ID" value="NZ_CP122566.1"/>
</dbReference>
<keyword evidence="6" id="KW-1185">Reference proteome</keyword>
<evidence type="ECO:0000313" key="6">
    <source>
        <dbReference type="Proteomes" id="UP001224674"/>
    </source>
</evidence>
<protein>
    <recommendedName>
        <fullName evidence="3 4">Protein NrdI</fullName>
    </recommendedName>
</protein>
<dbReference type="InterPro" id="IPR020852">
    <property type="entry name" value="RNR_Ib_NrdI_bac"/>
</dbReference>
<reference evidence="5 6" key="1">
    <citation type="submission" date="2023-03" db="EMBL/GenBank/DDBJ databases">
        <title>Complete genome sequences of several Auritidibacter ignavus strains isolated from ear infections.</title>
        <authorList>
            <person name="Baehr T."/>
            <person name="Baumhoegger A.M."/>
        </authorList>
    </citation>
    <scope>NUCLEOTIDE SEQUENCE [LARGE SCALE GENOMIC DNA]</scope>
    <source>
        <strain evidence="5 6">BABAE-6</strain>
    </source>
</reference>
<sequence length="163" mass="18159">MSTAVADRSFIRSPEQQQLQTTNARLIYFSSASGYTHHFVEKLQLPAGETARLPLMTKEPTLEAQQPFVLLLPTYGGGDGRGAVPKQVIKFLNLKKNRDLLQGVIGSGNTNFYDAYCLGADIISAKTQVPVMYRFELMGTASDVARVKEGLEEFWQQQSRNKN</sequence>
<gene>
    <name evidence="4 5" type="primary">nrdI</name>
    <name evidence="5" type="ORF">QDX21_01995</name>
</gene>
<dbReference type="Proteomes" id="UP001224674">
    <property type="component" value="Chromosome"/>
</dbReference>
<comment type="similarity">
    <text evidence="2 4">Belongs to the NrdI family.</text>
</comment>
<dbReference type="Gene3D" id="3.40.50.360">
    <property type="match status" value="1"/>
</dbReference>
<evidence type="ECO:0000256" key="1">
    <source>
        <dbReference type="ARBA" id="ARBA00003999"/>
    </source>
</evidence>
<accession>A0AAJ6DF68</accession>
<dbReference type="PIRSF" id="PIRSF005087">
    <property type="entry name" value="NrdI"/>
    <property type="match status" value="1"/>
</dbReference>
<dbReference type="PANTHER" id="PTHR37297">
    <property type="entry name" value="PROTEIN NRDI"/>
    <property type="match status" value="1"/>
</dbReference>
<evidence type="ECO:0000256" key="2">
    <source>
        <dbReference type="ARBA" id="ARBA00009942"/>
    </source>
</evidence>
<dbReference type="AlphaFoldDB" id="A0AAJ6DF68"/>
<dbReference type="InterPro" id="IPR029039">
    <property type="entry name" value="Flavoprotein-like_sf"/>
</dbReference>